<reference evidence="1 2" key="1">
    <citation type="journal article" date="2014" name="PLoS Genet.">
        <title>Phylogenetically driven sequencing of extremely halophilic archaea reveals strategies for static and dynamic osmo-response.</title>
        <authorList>
            <person name="Becker E.A."/>
            <person name="Seitzer P.M."/>
            <person name="Tritt A."/>
            <person name="Larsen D."/>
            <person name="Krusor M."/>
            <person name="Yao A.I."/>
            <person name="Wu D."/>
            <person name="Madern D."/>
            <person name="Eisen J.A."/>
            <person name="Darling A.E."/>
            <person name="Facciotti M.T."/>
        </authorList>
    </citation>
    <scope>NUCLEOTIDE SEQUENCE [LARGE SCALE GENOMIC DNA]</scope>
    <source>
        <strain evidence="1 2">JCM 13552</strain>
    </source>
</reference>
<accession>M0NF90</accession>
<evidence type="ECO:0000313" key="2">
    <source>
        <dbReference type="Proteomes" id="UP000011680"/>
    </source>
</evidence>
<dbReference type="EMBL" id="AOMF01000077">
    <property type="protein sequence ID" value="EMA56223.1"/>
    <property type="molecule type" value="Genomic_DNA"/>
</dbReference>
<evidence type="ECO:0000313" key="1">
    <source>
        <dbReference type="EMBL" id="EMA56223.1"/>
    </source>
</evidence>
<gene>
    <name evidence="1" type="ORF">C451_03374</name>
</gene>
<protein>
    <submittedName>
        <fullName evidence="1">Uncharacterized protein</fullName>
    </submittedName>
</protein>
<dbReference type="AlphaFoldDB" id="M0NF90"/>
<dbReference type="PATRIC" id="fig|1227457.3.peg.600"/>
<name>M0NF90_9EURY</name>
<organism evidence="1 2">
    <name type="scientific">Halococcus thailandensis JCM 13552</name>
    <dbReference type="NCBI Taxonomy" id="1227457"/>
    <lineage>
        <taxon>Archaea</taxon>
        <taxon>Methanobacteriati</taxon>
        <taxon>Methanobacteriota</taxon>
        <taxon>Stenosarchaea group</taxon>
        <taxon>Halobacteria</taxon>
        <taxon>Halobacteriales</taxon>
        <taxon>Halococcaceae</taxon>
        <taxon>Halococcus</taxon>
    </lineage>
</organism>
<dbReference type="Proteomes" id="UP000011680">
    <property type="component" value="Unassembled WGS sequence"/>
</dbReference>
<proteinExistence type="predicted"/>
<comment type="caution">
    <text evidence="1">The sequence shown here is derived from an EMBL/GenBank/DDBJ whole genome shotgun (WGS) entry which is preliminary data.</text>
</comment>
<sequence>MRTKQTLTSVERLGPELYYAEINELLKHSAESSVFVGHEQLLLAGCPNRCDSVQLRYTRAF</sequence>
<keyword evidence="2" id="KW-1185">Reference proteome</keyword>